<dbReference type="EMBL" id="JAGYVZ010000012">
    <property type="protein sequence ID" value="MBS7232184.1"/>
    <property type="molecule type" value="Genomic_DNA"/>
</dbReference>
<evidence type="ECO:0000313" key="1">
    <source>
        <dbReference type="EMBL" id="MBS7232184.1"/>
    </source>
</evidence>
<reference evidence="1 2" key="1">
    <citation type="journal article" date="2018" name="Int. J. Syst. Evol. Microbiol.">
        <title>Flavobacterium chryseum sp. nov. and Flavobacterium psychroterrae sp. nov., novel environmental bacteria isolated from Antarctica.</title>
        <authorList>
            <person name="Kralova S."/>
            <person name="Svec P."/>
            <person name="Busse H.J."/>
            <person name="Stankova E."/>
            <person name="Vaczi P."/>
            <person name="Sedlacek I."/>
        </authorList>
    </citation>
    <scope>NUCLEOTIDE SEQUENCE [LARGE SCALE GENOMIC DNA]</scope>
    <source>
        <strain evidence="1 2">CCM 8827</strain>
    </source>
</reference>
<sequence length="276" mass="31735">MKLLIYACVLIITSFTNLHAQFVGYYSLKDGGVDIQSSTLFVLADHTFMVFYVGGNPLQGTWIEEAKDKIRLETSTENKSVFSVYAISGNQTKKNVQFSPNEKLNLFVSFSKDTSKQPIYKSLFDENWSCLDRNFETNIPDKNGELILVSPQKDADLFDEIKYPVTSNAYTFKLSDKFSNYRIFIDGNVKKPFRLGIKKNKKEYIIQEINGSNPRLTERNDLTQRILEKISDAFIPWQMNDLKQKGIKVQLLNPIKVEKIELKKPISKPLFVAKCE</sequence>
<dbReference type="RefSeq" id="WP_213301434.1">
    <property type="nucleotide sequence ID" value="NZ_JAGYVZ010000012.1"/>
</dbReference>
<comment type="caution">
    <text evidence="1">The sequence shown here is derived from an EMBL/GenBank/DDBJ whole genome shotgun (WGS) entry which is preliminary data.</text>
</comment>
<evidence type="ECO:0000313" key="2">
    <source>
        <dbReference type="Proteomes" id="UP000722625"/>
    </source>
</evidence>
<organism evidence="1 2">
    <name type="scientific">Flavobacterium psychroterrae</name>
    <dbReference type="NCBI Taxonomy" id="2133767"/>
    <lineage>
        <taxon>Bacteria</taxon>
        <taxon>Pseudomonadati</taxon>
        <taxon>Bacteroidota</taxon>
        <taxon>Flavobacteriia</taxon>
        <taxon>Flavobacteriales</taxon>
        <taxon>Flavobacteriaceae</taxon>
        <taxon>Flavobacterium</taxon>
    </lineage>
</organism>
<proteinExistence type="predicted"/>
<gene>
    <name evidence="1" type="ORF">KHA90_14230</name>
</gene>
<name>A0ABS5PD21_9FLAO</name>
<dbReference type="Proteomes" id="UP000722625">
    <property type="component" value="Unassembled WGS sequence"/>
</dbReference>
<protein>
    <submittedName>
        <fullName evidence="1">Uncharacterized protein</fullName>
    </submittedName>
</protein>
<keyword evidence="2" id="KW-1185">Reference proteome</keyword>
<accession>A0ABS5PD21</accession>